<dbReference type="Proteomes" id="UP001501126">
    <property type="component" value="Unassembled WGS sequence"/>
</dbReference>
<sequence>MLKRFEFNYELNYKVFPRRESLKGSIKPFTSNLNLYYEGLLKIRELASQGLSKEFSEKNIVHFIDWMDSDLNVMLGLEFSLALEIFGGNTKLLTMISIGSNSEQTKKRLWGTAWDLFHARMSCNRPQISRMVGRETDPIFVTKDYALFKIMAPSVLHGIRFNSTMFKITQSNEYPHHYSREFMDKLNEKLLRLSVDRVSEKIDIDDSNVLSIIKSLESNLE</sequence>
<proteinExistence type="predicted"/>
<accession>A0ABN1MPH3</accession>
<comment type="caution">
    <text evidence="1">The sequence shown here is derived from an EMBL/GenBank/DDBJ whole genome shotgun (WGS) entry which is preliminary data.</text>
</comment>
<reference evidence="1 2" key="1">
    <citation type="journal article" date="2019" name="Int. J. Syst. Evol. Microbiol.">
        <title>The Global Catalogue of Microorganisms (GCM) 10K type strain sequencing project: providing services to taxonomists for standard genome sequencing and annotation.</title>
        <authorList>
            <consortium name="The Broad Institute Genomics Platform"/>
            <consortium name="The Broad Institute Genome Sequencing Center for Infectious Disease"/>
            <person name="Wu L."/>
            <person name="Ma J."/>
        </authorList>
    </citation>
    <scope>NUCLEOTIDE SEQUENCE [LARGE SCALE GENOMIC DNA]</scope>
    <source>
        <strain evidence="1 2">JCM 16083</strain>
    </source>
</reference>
<evidence type="ECO:0000313" key="2">
    <source>
        <dbReference type="Proteomes" id="UP001501126"/>
    </source>
</evidence>
<gene>
    <name evidence="1" type="ORF">GCM10009118_15950</name>
</gene>
<name>A0ABN1MPH3_9FLAO</name>
<evidence type="ECO:0000313" key="1">
    <source>
        <dbReference type="EMBL" id="GAA0875186.1"/>
    </source>
</evidence>
<protein>
    <submittedName>
        <fullName evidence="1">Uncharacterized protein</fullName>
    </submittedName>
</protein>
<dbReference type="EMBL" id="BAAAFH010000011">
    <property type="protein sequence ID" value="GAA0875186.1"/>
    <property type="molecule type" value="Genomic_DNA"/>
</dbReference>
<organism evidence="1 2">
    <name type="scientific">Wandonia haliotis</name>
    <dbReference type="NCBI Taxonomy" id="574963"/>
    <lineage>
        <taxon>Bacteria</taxon>
        <taxon>Pseudomonadati</taxon>
        <taxon>Bacteroidota</taxon>
        <taxon>Flavobacteriia</taxon>
        <taxon>Flavobacteriales</taxon>
        <taxon>Crocinitomicaceae</taxon>
        <taxon>Wandonia</taxon>
    </lineage>
</organism>
<keyword evidence="2" id="KW-1185">Reference proteome</keyword>